<feature type="region of interest" description="Disordered" evidence="4">
    <location>
        <begin position="11"/>
        <end position="99"/>
    </location>
</feature>
<keyword evidence="3" id="KW-0862">Zinc</keyword>
<dbReference type="PANTHER" id="PTHR46245:SF2">
    <property type="entry name" value="B3 DOMAIN-CONTAINING TRANSCRIPTION REPRESSOR VAL2"/>
    <property type="match status" value="1"/>
</dbReference>
<evidence type="ECO:0000313" key="6">
    <source>
        <dbReference type="EMBL" id="KAK7248222.1"/>
    </source>
</evidence>
<feature type="compositionally biased region" description="Low complexity" evidence="4">
    <location>
        <begin position="175"/>
        <end position="209"/>
    </location>
</feature>
<name>A0ABR1G5A2_AURAN</name>
<evidence type="ECO:0000256" key="3">
    <source>
        <dbReference type="ARBA" id="ARBA00022833"/>
    </source>
</evidence>
<feature type="domain" description="CW-type" evidence="5">
    <location>
        <begin position="222"/>
        <end position="277"/>
    </location>
</feature>
<dbReference type="PROSITE" id="PS51050">
    <property type="entry name" value="ZF_CW"/>
    <property type="match status" value="2"/>
</dbReference>
<reference evidence="6 7" key="1">
    <citation type="submission" date="2024-03" db="EMBL/GenBank/DDBJ databases">
        <title>Aureococcus anophagefferens CCMP1851 and Kratosvirus quantuckense: Draft genome of a second virus-susceptible host strain in the model system.</title>
        <authorList>
            <person name="Chase E."/>
            <person name="Truchon A.R."/>
            <person name="Schepens W."/>
            <person name="Wilhelm S.W."/>
        </authorList>
    </citation>
    <scope>NUCLEOTIDE SEQUENCE [LARGE SCALE GENOMIC DNA]</scope>
    <source>
        <strain evidence="6 7">CCMP1851</strain>
    </source>
</reference>
<dbReference type="Gene3D" id="3.30.40.100">
    <property type="match status" value="2"/>
</dbReference>
<accession>A0ABR1G5A2</accession>
<feature type="compositionally biased region" description="Low complexity" evidence="4">
    <location>
        <begin position="140"/>
        <end position="150"/>
    </location>
</feature>
<keyword evidence="1" id="KW-0479">Metal-binding</keyword>
<feature type="compositionally biased region" description="Low complexity" evidence="4">
    <location>
        <begin position="35"/>
        <end position="45"/>
    </location>
</feature>
<feature type="compositionally biased region" description="Basic residues" evidence="4">
    <location>
        <begin position="151"/>
        <end position="167"/>
    </location>
</feature>
<keyword evidence="7" id="KW-1185">Reference proteome</keyword>
<dbReference type="EMBL" id="JBBJCI010000119">
    <property type="protein sequence ID" value="KAK7248222.1"/>
    <property type="molecule type" value="Genomic_DNA"/>
</dbReference>
<feature type="region of interest" description="Disordered" evidence="4">
    <location>
        <begin position="137"/>
        <end position="209"/>
    </location>
</feature>
<evidence type="ECO:0000256" key="1">
    <source>
        <dbReference type="ARBA" id="ARBA00022723"/>
    </source>
</evidence>
<evidence type="ECO:0000259" key="5">
    <source>
        <dbReference type="PROSITE" id="PS51050"/>
    </source>
</evidence>
<comment type="caution">
    <text evidence="6">The sequence shown here is derived from an EMBL/GenBank/DDBJ whole genome shotgun (WGS) entry which is preliminary data.</text>
</comment>
<organism evidence="6 7">
    <name type="scientific">Aureococcus anophagefferens</name>
    <name type="common">Harmful bloom alga</name>
    <dbReference type="NCBI Taxonomy" id="44056"/>
    <lineage>
        <taxon>Eukaryota</taxon>
        <taxon>Sar</taxon>
        <taxon>Stramenopiles</taxon>
        <taxon>Ochrophyta</taxon>
        <taxon>Pelagophyceae</taxon>
        <taxon>Pelagomonadales</taxon>
        <taxon>Pelagomonadaceae</taxon>
        <taxon>Aureococcus</taxon>
    </lineage>
</organism>
<feature type="compositionally biased region" description="Basic residues" evidence="4">
    <location>
        <begin position="67"/>
        <end position="85"/>
    </location>
</feature>
<sequence length="371" mass="40160">MLPERWFCEMNVWDPRRASPATTEHDDASQRPRARASAPGPALAPKVEGAPVDAALEAAARSGGPRRGPRGRRAARARAGARPRPRAAAAAAPPDPPQWVQCDGCQKWRKIPAAVDTSRLPERWFCQLNHWDAARRSCEAPRAPSPATRAARARARRARGRAAPRHSARADDELGAGARRARAGAPGAASPARPSAAPPRGAAEAGAARGRGGAAAAAAKRAKPVWNWVQCEKRSCRKWRRIPMSMDPDSLPDTWTCNMNHWDQRFASCAAEEEDADDVEAEDDRPMAVGAAGRPGNKLSFRELIFNAEGKFRPPFSERSTVTSIFAIGTTVTNGKVRDVEAYHESSLYRDAHALFAPQPADKPPKRGPLD</sequence>
<evidence type="ECO:0000256" key="2">
    <source>
        <dbReference type="ARBA" id="ARBA00022771"/>
    </source>
</evidence>
<protein>
    <recommendedName>
        <fullName evidence="5">CW-type domain-containing protein</fullName>
    </recommendedName>
</protein>
<dbReference type="Proteomes" id="UP001363151">
    <property type="component" value="Unassembled WGS sequence"/>
</dbReference>
<evidence type="ECO:0000313" key="7">
    <source>
        <dbReference type="Proteomes" id="UP001363151"/>
    </source>
</evidence>
<feature type="domain" description="CW-type" evidence="5">
    <location>
        <begin position="93"/>
        <end position="146"/>
    </location>
</feature>
<proteinExistence type="predicted"/>
<keyword evidence="2" id="KW-0863">Zinc-finger</keyword>
<dbReference type="PANTHER" id="PTHR46245">
    <property type="entry name" value="B3 DOMAIN-CONTAINING PROTEIN OS07G0563300"/>
    <property type="match status" value="1"/>
</dbReference>
<evidence type="ECO:0000256" key="4">
    <source>
        <dbReference type="SAM" id="MobiDB-lite"/>
    </source>
</evidence>
<dbReference type="InterPro" id="IPR011124">
    <property type="entry name" value="Znf_CW"/>
</dbReference>
<dbReference type="Pfam" id="PF07496">
    <property type="entry name" value="zf-CW"/>
    <property type="match status" value="2"/>
</dbReference>
<gene>
    <name evidence="6" type="ORF">SO694_00081185</name>
</gene>